<reference evidence="2" key="1">
    <citation type="journal article" date="2013" name="Genetics">
        <title>The draft genome and transcriptome of Panagrellus redivivus are shaped by the harsh demands of a free-living lifestyle.</title>
        <authorList>
            <person name="Srinivasan J."/>
            <person name="Dillman A.R."/>
            <person name="Macchietto M.G."/>
            <person name="Heikkinen L."/>
            <person name="Lakso M."/>
            <person name="Fracchia K.M."/>
            <person name="Antoshechkin I."/>
            <person name="Mortazavi A."/>
            <person name="Wong G."/>
            <person name="Sternberg P.W."/>
        </authorList>
    </citation>
    <scope>NUCLEOTIDE SEQUENCE [LARGE SCALE GENOMIC DNA]</scope>
    <source>
        <strain evidence="2">MT8872</strain>
    </source>
</reference>
<sequence length="131" mass="15365">MQPRTLYTLLLMLVILGSALGHGEEFKEKPIKRHMRESSNIRALMVKAIRRFGVAGNDNFVDNWKVAEKLTCDLYPDQEKCKQLQQRPYQLPQLCFFLSDYVRMMPAENLKDMYVKFLKFQHAVKELGVII</sequence>
<evidence type="ECO:0000313" key="3">
    <source>
        <dbReference type="WBParaSite" id="Pan_g17474.t1"/>
    </source>
</evidence>
<keyword evidence="1" id="KW-0732">Signal</keyword>
<keyword evidence="2" id="KW-1185">Reference proteome</keyword>
<dbReference type="WBParaSite" id="Pan_g17474.t1">
    <property type="protein sequence ID" value="Pan_g17474.t1"/>
    <property type="gene ID" value="Pan_g17474"/>
</dbReference>
<organism evidence="2 3">
    <name type="scientific">Panagrellus redivivus</name>
    <name type="common">Microworm</name>
    <dbReference type="NCBI Taxonomy" id="6233"/>
    <lineage>
        <taxon>Eukaryota</taxon>
        <taxon>Metazoa</taxon>
        <taxon>Ecdysozoa</taxon>
        <taxon>Nematoda</taxon>
        <taxon>Chromadorea</taxon>
        <taxon>Rhabditida</taxon>
        <taxon>Tylenchina</taxon>
        <taxon>Panagrolaimomorpha</taxon>
        <taxon>Panagrolaimoidea</taxon>
        <taxon>Panagrolaimidae</taxon>
        <taxon>Panagrellus</taxon>
    </lineage>
</organism>
<feature type="signal peptide" evidence="1">
    <location>
        <begin position="1"/>
        <end position="21"/>
    </location>
</feature>
<reference evidence="3" key="2">
    <citation type="submission" date="2020-10" db="UniProtKB">
        <authorList>
            <consortium name="WormBaseParasite"/>
        </authorList>
    </citation>
    <scope>IDENTIFICATION</scope>
</reference>
<dbReference type="AlphaFoldDB" id="A0A7E4V7D0"/>
<accession>A0A7E4V7D0</accession>
<name>A0A7E4V7D0_PANRE</name>
<evidence type="ECO:0000256" key="1">
    <source>
        <dbReference type="SAM" id="SignalP"/>
    </source>
</evidence>
<dbReference type="Proteomes" id="UP000492821">
    <property type="component" value="Unassembled WGS sequence"/>
</dbReference>
<proteinExistence type="predicted"/>
<feature type="chain" id="PRO_5028983017" evidence="1">
    <location>
        <begin position="22"/>
        <end position="131"/>
    </location>
</feature>
<evidence type="ECO:0000313" key="2">
    <source>
        <dbReference type="Proteomes" id="UP000492821"/>
    </source>
</evidence>
<protein>
    <submittedName>
        <fullName evidence="3">Secreted protein</fullName>
    </submittedName>
</protein>